<proteinExistence type="predicted"/>
<evidence type="ECO:0000313" key="1">
    <source>
        <dbReference type="EMBL" id="KAJ9663487.1"/>
    </source>
</evidence>
<dbReference type="EMBL" id="JAPDRQ010000008">
    <property type="protein sequence ID" value="KAJ9663487.1"/>
    <property type="molecule type" value="Genomic_DNA"/>
</dbReference>
<comment type="caution">
    <text evidence="1">The sequence shown here is derived from an EMBL/GenBank/DDBJ whole genome shotgun (WGS) entry which is preliminary data.</text>
</comment>
<accession>A0ACC3AIT3</accession>
<keyword evidence="2" id="KW-1185">Reference proteome</keyword>
<organism evidence="1 2">
    <name type="scientific">Neophaeococcomyces mojaviensis</name>
    <dbReference type="NCBI Taxonomy" id="3383035"/>
    <lineage>
        <taxon>Eukaryota</taxon>
        <taxon>Fungi</taxon>
        <taxon>Dikarya</taxon>
        <taxon>Ascomycota</taxon>
        <taxon>Pezizomycotina</taxon>
        <taxon>Eurotiomycetes</taxon>
        <taxon>Chaetothyriomycetidae</taxon>
        <taxon>Chaetothyriales</taxon>
        <taxon>Chaetothyriales incertae sedis</taxon>
        <taxon>Neophaeococcomyces</taxon>
    </lineage>
</organism>
<gene>
    <name evidence="1" type="ORF">H2198_000752</name>
</gene>
<reference evidence="1" key="1">
    <citation type="submission" date="2022-10" db="EMBL/GenBank/DDBJ databases">
        <title>Culturing micro-colonial fungi from biological soil crusts in the Mojave desert and describing Neophaeococcomyces mojavensis, and introducing the new genera and species Taxawa tesnikishii.</title>
        <authorList>
            <person name="Kurbessoian T."/>
            <person name="Stajich J.E."/>
        </authorList>
    </citation>
    <scope>NUCLEOTIDE SEQUENCE</scope>
    <source>
        <strain evidence="1">JES_112</strain>
    </source>
</reference>
<dbReference type="Proteomes" id="UP001172386">
    <property type="component" value="Unassembled WGS sequence"/>
</dbReference>
<sequence>MRQGSILAYLKPQNAPTGSPVLNVTATSTALQQGGMEAVIDGKNNRDVQMGEIDMQTLQPQKSFSNKKLAHMELKDPKATITAVQKVHLDRLRTITATLLPVRYSDKFFSESVNEGSDTAISFVAMYDSRPVGWIRCRIEPFPNEEIATYYQIYIQALGILAPYRGLGLASALLQSAVDAREQQQFDVRSVWAHVWETNEDALEWYERRGFKRVLLQPHYYRRLRPSGAWIVRKDLT</sequence>
<name>A0ACC3AIT3_9EURO</name>
<evidence type="ECO:0000313" key="2">
    <source>
        <dbReference type="Proteomes" id="UP001172386"/>
    </source>
</evidence>
<protein>
    <submittedName>
        <fullName evidence="1">Uncharacterized protein</fullName>
    </submittedName>
</protein>